<dbReference type="Proteomes" id="UP000323506">
    <property type="component" value="Chromosome D04"/>
</dbReference>
<evidence type="ECO:0000256" key="4">
    <source>
        <dbReference type="SAM" id="Coils"/>
    </source>
</evidence>
<reference evidence="6 7" key="1">
    <citation type="submission" date="2019-06" db="EMBL/GenBank/DDBJ databases">
        <title>WGS assembly of Gossypium darwinii.</title>
        <authorList>
            <person name="Chen Z.J."/>
            <person name="Sreedasyam A."/>
            <person name="Ando A."/>
            <person name="Song Q."/>
            <person name="De L."/>
            <person name="Hulse-Kemp A."/>
            <person name="Ding M."/>
            <person name="Ye W."/>
            <person name="Kirkbride R."/>
            <person name="Jenkins J."/>
            <person name="Plott C."/>
            <person name="Lovell J."/>
            <person name="Lin Y.-M."/>
            <person name="Vaughn R."/>
            <person name="Liu B."/>
            <person name="Li W."/>
            <person name="Simpson S."/>
            <person name="Scheffler B."/>
            <person name="Saski C."/>
            <person name="Grover C."/>
            <person name="Hu G."/>
            <person name="Conover J."/>
            <person name="Carlson J."/>
            <person name="Shu S."/>
            <person name="Boston L."/>
            <person name="Williams M."/>
            <person name="Peterson D."/>
            <person name="Mcgee K."/>
            <person name="Jones D."/>
            <person name="Wendel J."/>
            <person name="Stelly D."/>
            <person name="Grimwood J."/>
            <person name="Schmutz J."/>
        </authorList>
    </citation>
    <scope>NUCLEOTIDE SEQUENCE [LARGE SCALE GENOMIC DNA]</scope>
    <source>
        <strain evidence="6">1808015.09</strain>
    </source>
</reference>
<keyword evidence="3" id="KW-0067">ATP-binding</keyword>
<dbReference type="EMBL" id="CM017704">
    <property type="protein sequence ID" value="TYG72532.1"/>
    <property type="molecule type" value="Genomic_DNA"/>
</dbReference>
<dbReference type="InterPro" id="IPR002182">
    <property type="entry name" value="NB-ARC"/>
</dbReference>
<evidence type="ECO:0000256" key="2">
    <source>
        <dbReference type="ARBA" id="ARBA00022821"/>
    </source>
</evidence>
<feature type="coiled-coil region" evidence="4">
    <location>
        <begin position="27"/>
        <end position="61"/>
    </location>
</feature>
<protein>
    <recommendedName>
        <fullName evidence="5">NB-ARC domain-containing protein</fullName>
    </recommendedName>
</protein>
<dbReference type="InterPro" id="IPR050905">
    <property type="entry name" value="Plant_NBS-LRR"/>
</dbReference>
<keyword evidence="2" id="KW-0611">Plant defense</keyword>
<dbReference type="GO" id="GO:0006952">
    <property type="term" value="P:defense response"/>
    <property type="evidence" value="ECO:0007669"/>
    <property type="project" value="UniProtKB-KW"/>
</dbReference>
<evidence type="ECO:0000259" key="5">
    <source>
        <dbReference type="Pfam" id="PF00931"/>
    </source>
</evidence>
<dbReference type="PANTHER" id="PTHR33463">
    <property type="entry name" value="NB-ARC DOMAIN-CONTAINING PROTEIN-RELATED"/>
    <property type="match status" value="1"/>
</dbReference>
<keyword evidence="7" id="KW-1185">Reference proteome</keyword>
<evidence type="ECO:0000313" key="6">
    <source>
        <dbReference type="EMBL" id="TYG72532.1"/>
    </source>
</evidence>
<dbReference type="InterPro" id="IPR027417">
    <property type="entry name" value="P-loop_NTPase"/>
</dbReference>
<accession>A0A5D2CWD0</accession>
<evidence type="ECO:0000256" key="3">
    <source>
        <dbReference type="ARBA" id="ARBA00022840"/>
    </source>
</evidence>
<gene>
    <name evidence="6" type="ORF">ES288_D04G028200v1</name>
</gene>
<evidence type="ECO:0000313" key="7">
    <source>
        <dbReference type="Proteomes" id="UP000323506"/>
    </source>
</evidence>
<dbReference type="AlphaFoldDB" id="A0A5D2CWD0"/>
<dbReference type="SUPFAM" id="SSF52540">
    <property type="entry name" value="P-loop containing nucleoside triphosphate hydrolases"/>
    <property type="match status" value="1"/>
</dbReference>
<dbReference type="Pfam" id="PF00931">
    <property type="entry name" value="NB-ARC"/>
    <property type="match status" value="1"/>
</dbReference>
<dbReference type="Gene3D" id="3.40.50.300">
    <property type="entry name" value="P-loop containing nucleotide triphosphate hydrolases"/>
    <property type="match status" value="1"/>
</dbReference>
<dbReference type="InterPro" id="IPR042197">
    <property type="entry name" value="Apaf_helical"/>
</dbReference>
<keyword evidence="1" id="KW-0547">Nucleotide-binding</keyword>
<organism evidence="6 7">
    <name type="scientific">Gossypium darwinii</name>
    <name type="common">Darwin's cotton</name>
    <name type="synonym">Gossypium barbadense var. darwinii</name>
    <dbReference type="NCBI Taxonomy" id="34276"/>
    <lineage>
        <taxon>Eukaryota</taxon>
        <taxon>Viridiplantae</taxon>
        <taxon>Streptophyta</taxon>
        <taxon>Embryophyta</taxon>
        <taxon>Tracheophyta</taxon>
        <taxon>Spermatophyta</taxon>
        <taxon>Magnoliopsida</taxon>
        <taxon>eudicotyledons</taxon>
        <taxon>Gunneridae</taxon>
        <taxon>Pentapetalae</taxon>
        <taxon>rosids</taxon>
        <taxon>malvids</taxon>
        <taxon>Malvales</taxon>
        <taxon>Malvaceae</taxon>
        <taxon>Malvoideae</taxon>
        <taxon>Gossypium</taxon>
    </lineage>
</organism>
<proteinExistence type="predicted"/>
<feature type="domain" description="NB-ARC" evidence="5">
    <location>
        <begin position="220"/>
        <end position="288"/>
    </location>
</feature>
<sequence>MEAVIASIGGKAGELAFDLIKQEMSYIQNYKTNLENLREGVNDLKDARQRVQQSVDAAKRQGRKIYNDVDKWLTMVDHKISEMAETKLKEDEEKANEKCLIGLCPNFKSRYLLSKTAEKEADAIVQLLGKGRFDSVSYRPAPRPANGSTTGALKRVMEALKNDDSTIVGVYGARRQPMAILVKEVARLAKLELFDKVVVVTISQSPNIEKILSDLNFDKQDKVLIILDDIWVPLDLGALGIPSSGKNMGCKILLTSRNFNVLSSMGVQRPFAIKIFNQEAAWNLFKIMGGDIVEGYDLYCTTNEVAQRCAELPIAIATIAETLKNKKAVFELMNALQELKRPFLRSFKRNLGDRYSVDVAKGWVWTDSGQLDFVFGSLRILIDFSSGSFQVGVMPGSNHFQFDPFQIQIIFKSGLFQIWMK</sequence>
<evidence type="ECO:0000256" key="1">
    <source>
        <dbReference type="ARBA" id="ARBA00022741"/>
    </source>
</evidence>
<dbReference type="GO" id="GO:0005524">
    <property type="term" value="F:ATP binding"/>
    <property type="evidence" value="ECO:0007669"/>
    <property type="project" value="UniProtKB-KW"/>
</dbReference>
<dbReference type="PANTHER" id="PTHR33463:SF198">
    <property type="entry name" value="RPP4C3"/>
    <property type="match status" value="1"/>
</dbReference>
<name>A0A5D2CWD0_GOSDA</name>
<dbReference type="GO" id="GO:0043531">
    <property type="term" value="F:ADP binding"/>
    <property type="evidence" value="ECO:0007669"/>
    <property type="project" value="InterPro"/>
</dbReference>
<dbReference type="Gene3D" id="1.10.8.430">
    <property type="entry name" value="Helical domain of apoptotic protease-activating factors"/>
    <property type="match status" value="1"/>
</dbReference>
<keyword evidence="4" id="KW-0175">Coiled coil</keyword>